<dbReference type="AlphaFoldDB" id="A0A0B2QW96"/>
<dbReference type="Proteomes" id="UP000053555">
    <property type="component" value="Unassembled WGS sequence"/>
</dbReference>
<sequence>MFDNKGQMDNDHHKKCNGVNWADWLSESHSLSEATNLLSKCKTLEDVKLESNAQSARPARTLSLLALSVPRLA</sequence>
<accession>A0A0B2QW96</accession>
<gene>
    <name evidence="1" type="ORF">glysoja_028200</name>
</gene>
<organism evidence="1">
    <name type="scientific">Glycine soja</name>
    <name type="common">Wild soybean</name>
    <dbReference type="NCBI Taxonomy" id="3848"/>
    <lineage>
        <taxon>Eukaryota</taxon>
        <taxon>Viridiplantae</taxon>
        <taxon>Streptophyta</taxon>
        <taxon>Embryophyta</taxon>
        <taxon>Tracheophyta</taxon>
        <taxon>Spermatophyta</taxon>
        <taxon>Magnoliopsida</taxon>
        <taxon>eudicotyledons</taxon>
        <taxon>Gunneridae</taxon>
        <taxon>Pentapetalae</taxon>
        <taxon>rosids</taxon>
        <taxon>fabids</taxon>
        <taxon>Fabales</taxon>
        <taxon>Fabaceae</taxon>
        <taxon>Papilionoideae</taxon>
        <taxon>50 kb inversion clade</taxon>
        <taxon>NPAAA clade</taxon>
        <taxon>indigoferoid/millettioid clade</taxon>
        <taxon>Phaseoleae</taxon>
        <taxon>Glycine</taxon>
        <taxon>Glycine subgen. Soja</taxon>
    </lineage>
</organism>
<proteinExistence type="predicted"/>
<dbReference type="EMBL" id="KN655893">
    <property type="protein sequence ID" value="KHN23907.1"/>
    <property type="molecule type" value="Genomic_DNA"/>
</dbReference>
<evidence type="ECO:0000313" key="1">
    <source>
        <dbReference type="EMBL" id="KHN23907.1"/>
    </source>
</evidence>
<reference evidence="1" key="1">
    <citation type="submission" date="2014-07" db="EMBL/GenBank/DDBJ databases">
        <title>Identification of a novel salt tolerance gene in wild soybean by whole-genome sequencing.</title>
        <authorList>
            <person name="Lam H.-M."/>
            <person name="Qi X."/>
            <person name="Li M.-W."/>
            <person name="Liu X."/>
            <person name="Xie M."/>
            <person name="Ni M."/>
            <person name="Xu X."/>
        </authorList>
    </citation>
    <scope>NUCLEOTIDE SEQUENCE [LARGE SCALE GENOMIC DNA]</scope>
    <source>
        <tissue evidence="1">Root</tissue>
    </source>
</reference>
<name>A0A0B2QW96_GLYSO</name>
<protein>
    <submittedName>
        <fullName evidence="1">Uncharacterized protein</fullName>
    </submittedName>
</protein>